<evidence type="ECO:0000313" key="2">
    <source>
        <dbReference type="Proteomes" id="UP000003843"/>
    </source>
</evidence>
<organism evidence="1 2">
    <name type="scientific">Neisseria lactamica ATCC 23970</name>
    <dbReference type="NCBI Taxonomy" id="546265"/>
    <lineage>
        <taxon>Bacteria</taxon>
        <taxon>Pseudomonadati</taxon>
        <taxon>Pseudomonadota</taxon>
        <taxon>Betaproteobacteria</taxon>
        <taxon>Neisseriales</taxon>
        <taxon>Neisseriaceae</taxon>
        <taxon>Neisseria</taxon>
    </lineage>
</organism>
<dbReference type="EMBL" id="ACEQ02000035">
    <property type="protein sequence ID" value="EEZ74624.1"/>
    <property type="molecule type" value="Genomic_DNA"/>
</dbReference>
<accession>D0WCQ6</accession>
<evidence type="ECO:0000313" key="1">
    <source>
        <dbReference type="EMBL" id="EEZ74624.1"/>
    </source>
</evidence>
<name>D0WCQ6_NEILA</name>
<dbReference type="Proteomes" id="UP000003843">
    <property type="component" value="Unassembled WGS sequence"/>
</dbReference>
<reference evidence="1 2" key="1">
    <citation type="submission" date="2009-10" db="EMBL/GenBank/DDBJ databases">
        <authorList>
            <person name="Weinstock G."/>
            <person name="Sodergren E."/>
            <person name="Clifton S."/>
            <person name="Fulton L."/>
            <person name="Fulton B."/>
            <person name="Courtney L."/>
            <person name="Fronick C."/>
            <person name="Harrison M."/>
            <person name="Strong C."/>
            <person name="Farmer C."/>
            <person name="Delahaunty K."/>
            <person name="Markovic C."/>
            <person name="Hall O."/>
            <person name="Minx P."/>
            <person name="Tomlinson C."/>
            <person name="Mitreva M."/>
            <person name="Nelson J."/>
            <person name="Hou S."/>
            <person name="Wollam A."/>
            <person name="Pepin K.H."/>
            <person name="Johnson M."/>
            <person name="Bhonagiri V."/>
            <person name="Nash W.E."/>
            <person name="Warren W."/>
            <person name="Chinwalla A."/>
            <person name="Mardis E.R."/>
            <person name="Wilson R.K."/>
        </authorList>
    </citation>
    <scope>NUCLEOTIDE SEQUENCE [LARGE SCALE GENOMIC DNA]</scope>
    <source>
        <strain evidence="1 2">ATCC 23970</strain>
    </source>
</reference>
<dbReference type="AlphaFoldDB" id="D0WCQ6"/>
<sequence length="50" mass="6172">MPSKQTTRKETYRYEKNHIDGVIAASVWFLRHERHHTQAVRLRQHWQQIC</sequence>
<comment type="caution">
    <text evidence="1">The sequence shown here is derived from an EMBL/GenBank/DDBJ whole genome shotgun (WGS) entry which is preliminary data.</text>
</comment>
<protein>
    <submittedName>
        <fullName evidence="1">Uncharacterized protein</fullName>
    </submittedName>
</protein>
<gene>
    <name evidence="1" type="ORF">NEILACOT_05340</name>
</gene>
<proteinExistence type="predicted"/>